<keyword evidence="4" id="KW-0808">Transferase</keyword>
<dbReference type="InterPro" id="IPR050297">
    <property type="entry name" value="LipidA_mod_glycosyltrf_83"/>
</dbReference>
<evidence type="ECO:0008006" key="11">
    <source>
        <dbReference type="Google" id="ProtNLM"/>
    </source>
</evidence>
<name>A0A5B9QZW3_9BACT</name>
<feature type="transmembrane region" description="Helical" evidence="8">
    <location>
        <begin position="385"/>
        <end position="407"/>
    </location>
</feature>
<dbReference type="GO" id="GO:0009103">
    <property type="term" value="P:lipopolysaccharide biosynthetic process"/>
    <property type="evidence" value="ECO:0007669"/>
    <property type="project" value="UniProtKB-ARBA"/>
</dbReference>
<feature type="transmembrane region" description="Helical" evidence="8">
    <location>
        <begin position="28"/>
        <end position="51"/>
    </location>
</feature>
<dbReference type="EMBL" id="CP042914">
    <property type="protein sequence ID" value="QEG43652.1"/>
    <property type="molecule type" value="Genomic_DNA"/>
</dbReference>
<comment type="subcellular location">
    <subcellularLocation>
        <location evidence="1">Cell membrane</location>
        <topology evidence="1">Multi-pass membrane protein</topology>
    </subcellularLocation>
</comment>
<feature type="transmembrane region" description="Helical" evidence="8">
    <location>
        <begin position="107"/>
        <end position="129"/>
    </location>
</feature>
<keyword evidence="5 8" id="KW-0812">Transmembrane</keyword>
<dbReference type="GO" id="GO:0016763">
    <property type="term" value="F:pentosyltransferase activity"/>
    <property type="evidence" value="ECO:0007669"/>
    <property type="project" value="TreeGrafter"/>
</dbReference>
<proteinExistence type="predicted"/>
<gene>
    <name evidence="9" type="ORF">UC8_57040</name>
</gene>
<dbReference type="KEGG" id="rul:UC8_57040"/>
<evidence type="ECO:0000256" key="7">
    <source>
        <dbReference type="ARBA" id="ARBA00023136"/>
    </source>
</evidence>
<keyword evidence="6 8" id="KW-1133">Transmembrane helix</keyword>
<keyword evidence="10" id="KW-1185">Reference proteome</keyword>
<keyword evidence="3" id="KW-0328">Glycosyltransferase</keyword>
<dbReference type="PANTHER" id="PTHR33908">
    <property type="entry name" value="MANNOSYLTRANSFERASE YKCB-RELATED"/>
    <property type="match status" value="1"/>
</dbReference>
<evidence type="ECO:0000256" key="5">
    <source>
        <dbReference type="ARBA" id="ARBA00022692"/>
    </source>
</evidence>
<dbReference type="GO" id="GO:0005886">
    <property type="term" value="C:plasma membrane"/>
    <property type="evidence" value="ECO:0007669"/>
    <property type="project" value="UniProtKB-SubCell"/>
</dbReference>
<feature type="transmembrane region" description="Helical" evidence="8">
    <location>
        <begin position="414"/>
        <end position="432"/>
    </location>
</feature>
<dbReference type="Proteomes" id="UP000325286">
    <property type="component" value="Chromosome"/>
</dbReference>
<feature type="transmembrane region" description="Helical" evidence="8">
    <location>
        <begin position="236"/>
        <end position="256"/>
    </location>
</feature>
<keyword evidence="2" id="KW-1003">Cell membrane</keyword>
<accession>A0A5B9QZW3</accession>
<evidence type="ECO:0000256" key="6">
    <source>
        <dbReference type="ARBA" id="ARBA00022989"/>
    </source>
</evidence>
<evidence type="ECO:0000313" key="9">
    <source>
        <dbReference type="EMBL" id="QEG43652.1"/>
    </source>
</evidence>
<dbReference type="RefSeq" id="WP_148080622.1">
    <property type="nucleotide sequence ID" value="NZ_CP042914.1"/>
</dbReference>
<reference evidence="9 10" key="1">
    <citation type="submission" date="2019-08" db="EMBL/GenBank/DDBJ databases">
        <title>Deep-cultivation of Planctomycetes and their phenomic and genomic characterization uncovers novel biology.</title>
        <authorList>
            <person name="Wiegand S."/>
            <person name="Jogler M."/>
            <person name="Boedeker C."/>
            <person name="Pinto D."/>
            <person name="Vollmers J."/>
            <person name="Rivas-Marin E."/>
            <person name="Kohn T."/>
            <person name="Peeters S.H."/>
            <person name="Heuer A."/>
            <person name="Rast P."/>
            <person name="Oberbeckmann S."/>
            <person name="Bunk B."/>
            <person name="Jeske O."/>
            <person name="Meyerdierks A."/>
            <person name="Storesund J.E."/>
            <person name="Kallscheuer N."/>
            <person name="Luecker S."/>
            <person name="Lage O.M."/>
            <person name="Pohl T."/>
            <person name="Merkel B.J."/>
            <person name="Hornburger P."/>
            <person name="Mueller R.-W."/>
            <person name="Bruemmer F."/>
            <person name="Labrenz M."/>
            <person name="Spormann A.M."/>
            <person name="Op den Camp H."/>
            <person name="Overmann J."/>
            <person name="Amann R."/>
            <person name="Jetten M.S.M."/>
            <person name="Mascher T."/>
            <person name="Medema M.H."/>
            <person name="Devos D.P."/>
            <person name="Kaster A.-K."/>
            <person name="Ovreas L."/>
            <person name="Rohde M."/>
            <person name="Galperin M.Y."/>
            <person name="Jogler C."/>
        </authorList>
    </citation>
    <scope>NUCLEOTIDE SEQUENCE [LARGE SCALE GENOMIC DNA]</scope>
    <source>
        <strain evidence="9 10">UC8</strain>
    </source>
</reference>
<dbReference type="AlphaFoldDB" id="A0A5B9QZW3"/>
<dbReference type="PANTHER" id="PTHR33908:SF11">
    <property type="entry name" value="MEMBRANE PROTEIN"/>
    <property type="match status" value="1"/>
</dbReference>
<evidence type="ECO:0000256" key="3">
    <source>
        <dbReference type="ARBA" id="ARBA00022676"/>
    </source>
</evidence>
<evidence type="ECO:0000256" key="4">
    <source>
        <dbReference type="ARBA" id="ARBA00022679"/>
    </source>
</evidence>
<sequence length="464" mass="50935">MHATASEPDPPAEPHCSAARTAVCCRPWVGWASLLLLALCIRAAVLIGLFANLSMDVDGYRWLAESLASDQVYGSVGPHGEPHPTAFRPPLYPLLLSFCVDDGQLDLYRVLVLHLLWGLFAVAGTYWLGRRMLGAGGGWVAGLLVAVDPILLVQSTYVMTETLAVALCVGGWMLWLALLRCVQDTPHRRGRLSLLAASLAGMLVAAFFCRPTFLIWAVLLCGWLVLLGIGRRQGGLLATACVIAIALLVSISAWAYRNSQQLGHPVWATSHGGYTLLLGNNPPFYDYLREGRYGVAWDAEPFHRAWTERYAADPLDDTFWDEHADSDSDPPAVEDEVADDRLAYEVARQTIRQQPAMFAWACVVRVGRLWSPLPHQTADRSGAKLWGIAAFYGTWFVAVVVGLWRLGRRLLQPAWMAGILLAIALSAVHLVYWSNMRMRAPATPLLALVAAAGLGLRNRESVDF</sequence>
<evidence type="ECO:0000256" key="8">
    <source>
        <dbReference type="SAM" id="Phobius"/>
    </source>
</evidence>
<feature type="transmembrane region" description="Helical" evidence="8">
    <location>
        <begin position="136"/>
        <end position="157"/>
    </location>
</feature>
<evidence type="ECO:0000256" key="2">
    <source>
        <dbReference type="ARBA" id="ARBA00022475"/>
    </source>
</evidence>
<evidence type="ECO:0000256" key="1">
    <source>
        <dbReference type="ARBA" id="ARBA00004651"/>
    </source>
</evidence>
<feature type="transmembrane region" description="Helical" evidence="8">
    <location>
        <begin position="163"/>
        <end position="179"/>
    </location>
</feature>
<evidence type="ECO:0000313" key="10">
    <source>
        <dbReference type="Proteomes" id="UP000325286"/>
    </source>
</evidence>
<keyword evidence="7 8" id="KW-0472">Membrane</keyword>
<protein>
    <recommendedName>
        <fullName evidence="11">Glycosyltransferase RgtA/B/C/D-like domain-containing protein</fullName>
    </recommendedName>
</protein>
<feature type="transmembrane region" description="Helical" evidence="8">
    <location>
        <begin position="191"/>
        <end position="207"/>
    </location>
</feature>
<organism evidence="9 10">
    <name type="scientific">Roseimaritima ulvae</name>
    <dbReference type="NCBI Taxonomy" id="980254"/>
    <lineage>
        <taxon>Bacteria</taxon>
        <taxon>Pseudomonadati</taxon>
        <taxon>Planctomycetota</taxon>
        <taxon>Planctomycetia</taxon>
        <taxon>Pirellulales</taxon>
        <taxon>Pirellulaceae</taxon>
        <taxon>Roseimaritima</taxon>
    </lineage>
</organism>
<dbReference type="OrthoDB" id="231161at2"/>